<keyword evidence="2" id="KW-1185">Reference proteome</keyword>
<dbReference type="AlphaFoldDB" id="A0A3M7Q0X9"/>
<evidence type="ECO:0000313" key="2">
    <source>
        <dbReference type="Proteomes" id="UP000276133"/>
    </source>
</evidence>
<accession>A0A3M7Q0X9</accession>
<name>A0A3M7Q0X9_BRAPC</name>
<evidence type="ECO:0000313" key="1">
    <source>
        <dbReference type="EMBL" id="RNA04779.1"/>
    </source>
</evidence>
<gene>
    <name evidence="1" type="ORF">BpHYR1_049772</name>
</gene>
<organism evidence="1 2">
    <name type="scientific">Brachionus plicatilis</name>
    <name type="common">Marine rotifer</name>
    <name type="synonym">Brachionus muelleri</name>
    <dbReference type="NCBI Taxonomy" id="10195"/>
    <lineage>
        <taxon>Eukaryota</taxon>
        <taxon>Metazoa</taxon>
        <taxon>Spiralia</taxon>
        <taxon>Gnathifera</taxon>
        <taxon>Rotifera</taxon>
        <taxon>Eurotatoria</taxon>
        <taxon>Monogononta</taxon>
        <taxon>Pseudotrocha</taxon>
        <taxon>Ploima</taxon>
        <taxon>Brachionidae</taxon>
        <taxon>Brachionus</taxon>
    </lineage>
</organism>
<reference evidence="1 2" key="1">
    <citation type="journal article" date="2018" name="Sci. Rep.">
        <title>Genomic signatures of local adaptation to the degree of environmental predictability in rotifers.</title>
        <authorList>
            <person name="Franch-Gras L."/>
            <person name="Hahn C."/>
            <person name="Garcia-Roger E.M."/>
            <person name="Carmona M.J."/>
            <person name="Serra M."/>
            <person name="Gomez A."/>
        </authorList>
    </citation>
    <scope>NUCLEOTIDE SEQUENCE [LARGE SCALE GENOMIC DNA]</scope>
    <source>
        <strain evidence="1">HYR1</strain>
    </source>
</reference>
<comment type="caution">
    <text evidence="1">The sequence shown here is derived from an EMBL/GenBank/DDBJ whole genome shotgun (WGS) entry which is preliminary data.</text>
</comment>
<proteinExistence type="predicted"/>
<sequence length="96" mass="12034">MRFFYKSSKLLIVYQSKDRFFRFFTKRQFWRCIEIKNTENNDTNLNIFIKYDIHCVNKIGILTHYVPISHFRFLNLFRIRILIIRLLLIHYRDLDK</sequence>
<protein>
    <submittedName>
        <fullName evidence="1">Uncharacterized protein</fullName>
    </submittedName>
</protein>
<dbReference type="Proteomes" id="UP000276133">
    <property type="component" value="Unassembled WGS sequence"/>
</dbReference>
<dbReference type="EMBL" id="REGN01007966">
    <property type="protein sequence ID" value="RNA04779.1"/>
    <property type="molecule type" value="Genomic_DNA"/>
</dbReference>